<keyword evidence="1" id="KW-0560">Oxidoreductase</keyword>
<dbReference type="KEGG" id="hadh:FRZ61_24630"/>
<dbReference type="GO" id="GO:0016491">
    <property type="term" value="F:oxidoreductase activity"/>
    <property type="evidence" value="ECO:0007669"/>
    <property type="project" value="UniProtKB-KW"/>
</dbReference>
<name>A0A5J6MYY8_9PROT</name>
<dbReference type="InterPro" id="IPR036188">
    <property type="entry name" value="FAD/NAD-bd_sf"/>
</dbReference>
<gene>
    <name evidence="3" type="ORF">FRZ61_24630</name>
</gene>
<dbReference type="Pfam" id="PF01266">
    <property type="entry name" value="DAO"/>
    <property type="match status" value="1"/>
</dbReference>
<evidence type="ECO:0000313" key="4">
    <source>
        <dbReference type="Proteomes" id="UP000325797"/>
    </source>
</evidence>
<accession>A0A5J6MYY8</accession>
<sequence>MPLQTADILIVGGGVVGSATAYFLTTQPGFHGRVLVIEKDPTYGEAATARSAGGIRQQYSTAENIRMSLFGAEFVRHAAEHLSLPGERAQLPFVEQGYLFLATPEGLPVLQQNHALQTGLGADIALLNNAGLRRQFPWLNTDGLAGGAFGRRNEGWTDPYSLLQAFRRKAVAQGAVYLQDEVVGLRRDGDRIAEVTLAKGGTVAVGALVNSAGINAARVAGWAGFELPVRPRKRFVYVFDCRDSGEIQKGPLLIDPNGVYFRPEGASFICGVSPPEDRDPDCTDLEVEYGPFEKTIWPTLAERVPAFEAIKLVRAWAGHYDYNTLDQNLIIGRGPSLANFYMANGLSGHGLQQSPAIGRALTELILEGGYKSIDLTRFGYERVAKNEPLAELNVV</sequence>
<dbReference type="SUPFAM" id="SSF51905">
    <property type="entry name" value="FAD/NAD(P)-binding domain"/>
    <property type="match status" value="1"/>
</dbReference>
<dbReference type="PANTHER" id="PTHR13847">
    <property type="entry name" value="SARCOSINE DEHYDROGENASE-RELATED"/>
    <property type="match status" value="1"/>
</dbReference>
<evidence type="ECO:0000313" key="3">
    <source>
        <dbReference type="EMBL" id="QEX22531.1"/>
    </source>
</evidence>
<dbReference type="RefSeq" id="WP_151118007.1">
    <property type="nucleotide sequence ID" value="NZ_CP042582.1"/>
</dbReference>
<evidence type="ECO:0000256" key="1">
    <source>
        <dbReference type="ARBA" id="ARBA00023002"/>
    </source>
</evidence>
<dbReference type="Gene3D" id="3.50.50.60">
    <property type="entry name" value="FAD/NAD(P)-binding domain"/>
    <property type="match status" value="1"/>
</dbReference>
<dbReference type="EMBL" id="CP042582">
    <property type="protein sequence ID" value="QEX22531.1"/>
    <property type="molecule type" value="Genomic_DNA"/>
</dbReference>
<keyword evidence="4" id="KW-1185">Reference proteome</keyword>
<proteinExistence type="predicted"/>
<organism evidence="3 4">
    <name type="scientific">Hypericibacter adhaerens</name>
    <dbReference type="NCBI Taxonomy" id="2602016"/>
    <lineage>
        <taxon>Bacteria</taxon>
        <taxon>Pseudomonadati</taxon>
        <taxon>Pseudomonadota</taxon>
        <taxon>Alphaproteobacteria</taxon>
        <taxon>Rhodospirillales</taxon>
        <taxon>Dongiaceae</taxon>
        <taxon>Hypericibacter</taxon>
    </lineage>
</organism>
<protein>
    <submittedName>
        <fullName evidence="3">FAD-dependent oxidoreductase</fullName>
    </submittedName>
</protein>
<reference evidence="3 4" key="1">
    <citation type="submission" date="2019-08" db="EMBL/GenBank/DDBJ databases">
        <title>Hyperibacter terrae gen. nov., sp. nov. and Hyperibacter viscosus sp. nov., two new members in the family Rhodospirillaceae isolated from the rhizosphere of Hypericum perforatum.</title>
        <authorList>
            <person name="Noviana Z."/>
        </authorList>
    </citation>
    <scope>NUCLEOTIDE SEQUENCE [LARGE SCALE GENOMIC DNA]</scope>
    <source>
        <strain evidence="3 4">R5959</strain>
    </source>
</reference>
<dbReference type="InterPro" id="IPR006076">
    <property type="entry name" value="FAD-dep_OxRdtase"/>
</dbReference>
<dbReference type="PANTHER" id="PTHR13847:SF287">
    <property type="entry name" value="FAD-DEPENDENT OXIDOREDUCTASE DOMAIN-CONTAINING PROTEIN 1"/>
    <property type="match status" value="1"/>
</dbReference>
<dbReference type="OrthoDB" id="9806452at2"/>
<dbReference type="GO" id="GO:0032981">
    <property type="term" value="P:mitochondrial respiratory chain complex I assembly"/>
    <property type="evidence" value="ECO:0007669"/>
    <property type="project" value="TreeGrafter"/>
</dbReference>
<dbReference type="GO" id="GO:0005737">
    <property type="term" value="C:cytoplasm"/>
    <property type="evidence" value="ECO:0007669"/>
    <property type="project" value="TreeGrafter"/>
</dbReference>
<dbReference type="AlphaFoldDB" id="A0A5J6MYY8"/>
<evidence type="ECO:0000259" key="2">
    <source>
        <dbReference type="Pfam" id="PF01266"/>
    </source>
</evidence>
<dbReference type="Proteomes" id="UP000325797">
    <property type="component" value="Chromosome"/>
</dbReference>
<feature type="domain" description="FAD dependent oxidoreductase" evidence="2">
    <location>
        <begin position="7"/>
        <end position="364"/>
    </location>
</feature>
<dbReference type="Gene3D" id="3.30.9.10">
    <property type="entry name" value="D-Amino Acid Oxidase, subunit A, domain 2"/>
    <property type="match status" value="1"/>
</dbReference>